<evidence type="ECO:0000256" key="15">
    <source>
        <dbReference type="ARBA" id="ARBA00049244"/>
    </source>
</evidence>
<evidence type="ECO:0000256" key="16">
    <source>
        <dbReference type="HAMAP-Rule" id="MF_01113"/>
    </source>
</evidence>
<comment type="subunit">
    <text evidence="3 16">Monomer.</text>
</comment>
<dbReference type="GO" id="GO:0006281">
    <property type="term" value="P:DNA repair"/>
    <property type="evidence" value="ECO:0007669"/>
    <property type="project" value="UniProtKB-UniRule"/>
</dbReference>
<evidence type="ECO:0000256" key="10">
    <source>
        <dbReference type="ARBA" id="ARBA00022763"/>
    </source>
</evidence>
<keyword evidence="10 16" id="KW-0227">DNA damage</keyword>
<feature type="binding site" evidence="16">
    <location>
        <position position="11"/>
    </location>
    <ligand>
        <name>Mg(2+)</name>
        <dbReference type="ChEBI" id="CHEBI:18420"/>
    </ligand>
</feature>
<reference evidence="19 20" key="1">
    <citation type="journal article" date="2011" name="Stand. Genomic Sci.">
        <title>Complete genome sequence of Desulfobulbus propionicus type strain (1pr3).</title>
        <authorList>
            <person name="Pagani I."/>
            <person name="Lapidus A."/>
            <person name="Nolan M."/>
            <person name="Lucas S."/>
            <person name="Hammon N."/>
            <person name="Deshpande S."/>
            <person name="Cheng J.F."/>
            <person name="Chertkov O."/>
            <person name="Davenport K."/>
            <person name="Tapia R."/>
            <person name="Han C."/>
            <person name="Goodwin L."/>
            <person name="Pitluck S."/>
            <person name="Liolios K."/>
            <person name="Mavromatis K."/>
            <person name="Ivanova N."/>
            <person name="Mikhailova N."/>
            <person name="Pati A."/>
            <person name="Chen A."/>
            <person name="Palaniappan K."/>
            <person name="Land M."/>
            <person name="Hauser L."/>
            <person name="Chang Y.J."/>
            <person name="Jeffries C.D."/>
            <person name="Detter J.C."/>
            <person name="Brambilla E."/>
            <person name="Kannan K.P."/>
            <person name="Djao O.D."/>
            <person name="Rohde M."/>
            <person name="Pukall R."/>
            <person name="Spring S."/>
            <person name="Goker M."/>
            <person name="Sikorski J."/>
            <person name="Woyke T."/>
            <person name="Bristow J."/>
            <person name="Eisen J.A."/>
            <person name="Markowitz V."/>
            <person name="Hugenholtz P."/>
            <person name="Kyrpides N.C."/>
            <person name="Klenk H.P."/>
        </authorList>
    </citation>
    <scope>NUCLEOTIDE SEQUENCE [LARGE SCALE GENOMIC DNA]</scope>
    <source>
        <strain evidence="20">ATCC 33891 / DSM 2032 / 1pr3</strain>
    </source>
</reference>
<feature type="region of interest" description="Disordered" evidence="17">
    <location>
        <begin position="363"/>
        <end position="388"/>
    </location>
</feature>
<dbReference type="Gene3D" id="3.40.1170.60">
    <property type="match status" value="1"/>
</dbReference>
<dbReference type="InterPro" id="IPR017961">
    <property type="entry name" value="DNA_pol_Y-fam_little_finger"/>
</dbReference>
<dbReference type="AlphaFoldDB" id="A0A7U3YK59"/>
<keyword evidence="13 16" id="KW-0238">DNA-binding</keyword>
<comment type="function">
    <text evidence="16">Poorly processive, error-prone DNA polymerase involved in untargeted mutagenesis. Copies undamaged DNA at stalled replication forks, which arise in vivo from mismatched or misaligned primer ends. These misaligned primers can be extended by PolIV. Exhibits no 3'-5' exonuclease (proofreading) activity. May be involved in translesional synthesis, in conjunction with the beta clamp from PolIII.</text>
</comment>
<evidence type="ECO:0000256" key="11">
    <source>
        <dbReference type="ARBA" id="ARBA00022842"/>
    </source>
</evidence>
<gene>
    <name evidence="16" type="primary">dinB</name>
    <name evidence="19" type="ordered locus">Despr_0719</name>
</gene>
<protein>
    <recommendedName>
        <fullName evidence="16">DNA polymerase IV</fullName>
        <shortName evidence="16">Pol IV</shortName>
        <ecNumber evidence="16">2.7.7.7</ecNumber>
    </recommendedName>
</protein>
<dbReference type="CDD" id="cd03586">
    <property type="entry name" value="PolY_Pol_IV_kappa"/>
    <property type="match status" value="1"/>
</dbReference>
<dbReference type="FunFam" id="3.40.1170.60:FF:000001">
    <property type="entry name" value="DNA polymerase IV"/>
    <property type="match status" value="1"/>
</dbReference>
<feature type="compositionally biased region" description="Basic and acidic residues" evidence="17">
    <location>
        <begin position="377"/>
        <end position="388"/>
    </location>
</feature>
<dbReference type="Pfam" id="PF11799">
    <property type="entry name" value="IMS_C"/>
    <property type="match status" value="1"/>
</dbReference>
<dbReference type="GO" id="GO:0003887">
    <property type="term" value="F:DNA-directed DNA polymerase activity"/>
    <property type="evidence" value="ECO:0007669"/>
    <property type="project" value="UniProtKB-UniRule"/>
</dbReference>
<keyword evidence="7 16" id="KW-0548">Nucleotidyltransferase</keyword>
<keyword evidence="14 16" id="KW-0234">DNA repair</keyword>
<dbReference type="EMBL" id="CP002364">
    <property type="protein sequence ID" value="ADW16894.1"/>
    <property type="molecule type" value="Genomic_DNA"/>
</dbReference>
<dbReference type="InterPro" id="IPR043128">
    <property type="entry name" value="Rev_trsase/Diguanyl_cyclase"/>
</dbReference>
<comment type="similarity">
    <text evidence="2 16">Belongs to the DNA polymerase type-Y family.</text>
</comment>
<evidence type="ECO:0000256" key="5">
    <source>
        <dbReference type="ARBA" id="ARBA00022490"/>
    </source>
</evidence>
<keyword evidence="12 16" id="KW-0239">DNA-directed DNA polymerase</keyword>
<feature type="site" description="Substrate discrimination" evidence="16">
    <location>
        <position position="16"/>
    </location>
</feature>
<sequence>MPTTRKIIHIDMDAFFASVEQLDRPELLGLPVIVGGAPNSRGVVAACSYEARAFGIHSAMPSVRAHQLCPQAVFIRPRMARYQEMSRQIMTLFRRYTPLVEQLSVDEAFLDVTDNLMGEPSATRIAQAIRAAIRETTGLTASAGVSYNKFLAKIASGYHKPDGLTVIPPDRARDFIAALPIGKFYGVGPATERKMQAHGIRTGADLLRFSRQEMVALFGKTGHFFHDIARGLDQRPVQPVRVRKSIGAETTLAEDILDYARVSVVLYQLVQQVSRLLAEKATGGRTLTLKVRYNDFTTITRSSTTPQGFFSAQDILAQLPRLLAATEAGRRRIRLLGVTVANLCNEQEARRMRIRQLILPFPPARATRPAPTPSADTRSRFESGQETR</sequence>
<keyword evidence="11 16" id="KW-0460">Magnesium</keyword>
<keyword evidence="20" id="KW-1185">Reference proteome</keyword>
<dbReference type="SUPFAM" id="SSF100879">
    <property type="entry name" value="Lesion bypass DNA polymerase (Y-family), little finger domain"/>
    <property type="match status" value="1"/>
</dbReference>
<keyword evidence="6 16" id="KW-0808">Transferase</keyword>
<dbReference type="InterPro" id="IPR036775">
    <property type="entry name" value="DNA_pol_Y-fam_lit_finger_sf"/>
</dbReference>
<keyword evidence="4 16" id="KW-0515">Mutator protein</keyword>
<dbReference type="Pfam" id="PF00817">
    <property type="entry name" value="IMS"/>
    <property type="match status" value="1"/>
</dbReference>
<dbReference type="Pfam" id="PF11798">
    <property type="entry name" value="IMS_HHH"/>
    <property type="match status" value="1"/>
</dbReference>
<evidence type="ECO:0000256" key="12">
    <source>
        <dbReference type="ARBA" id="ARBA00022932"/>
    </source>
</evidence>
<comment type="cofactor">
    <cofactor evidence="16">
        <name>Mg(2+)</name>
        <dbReference type="ChEBI" id="CHEBI:18420"/>
    </cofactor>
    <text evidence="16">Binds 2 magnesium ions per subunit.</text>
</comment>
<dbReference type="InterPro" id="IPR022880">
    <property type="entry name" value="DNApol_IV"/>
</dbReference>
<keyword evidence="9 16" id="KW-0479">Metal-binding</keyword>
<evidence type="ECO:0000313" key="19">
    <source>
        <dbReference type="EMBL" id="ADW16894.1"/>
    </source>
</evidence>
<evidence type="ECO:0000256" key="17">
    <source>
        <dbReference type="SAM" id="MobiDB-lite"/>
    </source>
</evidence>
<evidence type="ECO:0000256" key="8">
    <source>
        <dbReference type="ARBA" id="ARBA00022705"/>
    </source>
</evidence>
<dbReference type="FunFam" id="3.30.1490.100:FF:000004">
    <property type="entry name" value="DNA polymerase IV"/>
    <property type="match status" value="1"/>
</dbReference>
<evidence type="ECO:0000259" key="18">
    <source>
        <dbReference type="PROSITE" id="PS50173"/>
    </source>
</evidence>
<keyword evidence="5 16" id="KW-0963">Cytoplasm</keyword>
<dbReference type="GO" id="GO:0042276">
    <property type="term" value="P:error-prone translesion synthesis"/>
    <property type="evidence" value="ECO:0007669"/>
    <property type="project" value="TreeGrafter"/>
</dbReference>
<dbReference type="SUPFAM" id="SSF56672">
    <property type="entry name" value="DNA/RNA polymerases"/>
    <property type="match status" value="1"/>
</dbReference>
<evidence type="ECO:0000256" key="9">
    <source>
        <dbReference type="ARBA" id="ARBA00022723"/>
    </source>
</evidence>
<dbReference type="GO" id="GO:0006261">
    <property type="term" value="P:DNA-templated DNA replication"/>
    <property type="evidence" value="ECO:0007669"/>
    <property type="project" value="UniProtKB-UniRule"/>
</dbReference>
<comment type="catalytic activity">
    <reaction evidence="15 16">
        <text>DNA(n) + a 2'-deoxyribonucleoside 5'-triphosphate = DNA(n+1) + diphosphate</text>
        <dbReference type="Rhea" id="RHEA:22508"/>
        <dbReference type="Rhea" id="RHEA-COMP:17339"/>
        <dbReference type="Rhea" id="RHEA-COMP:17340"/>
        <dbReference type="ChEBI" id="CHEBI:33019"/>
        <dbReference type="ChEBI" id="CHEBI:61560"/>
        <dbReference type="ChEBI" id="CHEBI:173112"/>
        <dbReference type="EC" id="2.7.7.7"/>
    </reaction>
</comment>
<feature type="binding site" evidence="16">
    <location>
        <position position="106"/>
    </location>
    <ligand>
        <name>Mg(2+)</name>
        <dbReference type="ChEBI" id="CHEBI:18420"/>
    </ligand>
</feature>
<dbReference type="GO" id="GO:0009432">
    <property type="term" value="P:SOS response"/>
    <property type="evidence" value="ECO:0007669"/>
    <property type="project" value="TreeGrafter"/>
</dbReference>
<dbReference type="NCBIfam" id="NF002677">
    <property type="entry name" value="PRK02406.1"/>
    <property type="match status" value="1"/>
</dbReference>
<dbReference type="Gene3D" id="3.30.70.270">
    <property type="match status" value="1"/>
</dbReference>
<proteinExistence type="inferred from homology"/>
<feature type="domain" description="UmuC" evidence="18">
    <location>
        <begin position="7"/>
        <end position="188"/>
    </location>
</feature>
<dbReference type="InterPro" id="IPR043502">
    <property type="entry name" value="DNA/RNA_pol_sf"/>
</dbReference>
<dbReference type="HAMAP" id="MF_01113">
    <property type="entry name" value="DNApol_IV"/>
    <property type="match status" value="1"/>
</dbReference>
<organism evidence="19 20">
    <name type="scientific">Desulfobulbus propionicus (strain ATCC 33891 / DSM 2032 / VKM B-1956 / 1pr3)</name>
    <dbReference type="NCBI Taxonomy" id="577650"/>
    <lineage>
        <taxon>Bacteria</taxon>
        <taxon>Pseudomonadati</taxon>
        <taxon>Thermodesulfobacteriota</taxon>
        <taxon>Desulfobulbia</taxon>
        <taxon>Desulfobulbales</taxon>
        <taxon>Desulfobulbaceae</taxon>
        <taxon>Desulfobulbus</taxon>
    </lineage>
</organism>
<name>A0A7U3YK59_DESPD</name>
<dbReference type="GO" id="GO:0000287">
    <property type="term" value="F:magnesium ion binding"/>
    <property type="evidence" value="ECO:0007669"/>
    <property type="project" value="UniProtKB-UniRule"/>
</dbReference>
<keyword evidence="8 16" id="KW-0235">DNA replication</keyword>
<evidence type="ECO:0000256" key="13">
    <source>
        <dbReference type="ARBA" id="ARBA00023125"/>
    </source>
</evidence>
<dbReference type="Gene3D" id="3.30.1490.100">
    <property type="entry name" value="DNA polymerase, Y-family, little finger domain"/>
    <property type="match status" value="1"/>
</dbReference>
<evidence type="ECO:0000256" key="7">
    <source>
        <dbReference type="ARBA" id="ARBA00022695"/>
    </source>
</evidence>
<dbReference type="InterPro" id="IPR024728">
    <property type="entry name" value="PolY_HhH_motif"/>
</dbReference>
<feature type="compositionally biased region" description="Low complexity" evidence="17">
    <location>
        <begin position="364"/>
        <end position="376"/>
    </location>
</feature>
<accession>A0A7U3YK59</accession>
<dbReference type="EC" id="2.7.7.7" evidence="16"/>
<comment type="subcellular location">
    <subcellularLocation>
        <location evidence="1 16">Cytoplasm</location>
    </subcellularLocation>
</comment>
<dbReference type="Gene3D" id="1.10.150.20">
    <property type="entry name" value="5' to 3' exonuclease, C-terminal subdomain"/>
    <property type="match status" value="1"/>
</dbReference>
<dbReference type="KEGG" id="dpr:Despr_0719"/>
<feature type="active site" evidence="16">
    <location>
        <position position="107"/>
    </location>
</feature>
<dbReference type="PROSITE" id="PS50173">
    <property type="entry name" value="UMUC"/>
    <property type="match status" value="1"/>
</dbReference>
<dbReference type="GO" id="GO:0005829">
    <property type="term" value="C:cytosol"/>
    <property type="evidence" value="ECO:0007669"/>
    <property type="project" value="TreeGrafter"/>
</dbReference>
<evidence type="ECO:0000256" key="6">
    <source>
        <dbReference type="ARBA" id="ARBA00022679"/>
    </source>
</evidence>
<evidence type="ECO:0000256" key="14">
    <source>
        <dbReference type="ARBA" id="ARBA00023204"/>
    </source>
</evidence>
<evidence type="ECO:0000256" key="4">
    <source>
        <dbReference type="ARBA" id="ARBA00022457"/>
    </source>
</evidence>
<evidence type="ECO:0000313" key="20">
    <source>
        <dbReference type="Proteomes" id="UP000006365"/>
    </source>
</evidence>
<dbReference type="Proteomes" id="UP000006365">
    <property type="component" value="Chromosome"/>
</dbReference>
<evidence type="ECO:0000256" key="1">
    <source>
        <dbReference type="ARBA" id="ARBA00004496"/>
    </source>
</evidence>
<dbReference type="PANTHER" id="PTHR11076:SF33">
    <property type="entry name" value="DNA POLYMERASE KAPPA"/>
    <property type="match status" value="1"/>
</dbReference>
<evidence type="ECO:0000256" key="3">
    <source>
        <dbReference type="ARBA" id="ARBA00011245"/>
    </source>
</evidence>
<dbReference type="GO" id="GO:0003684">
    <property type="term" value="F:damaged DNA binding"/>
    <property type="evidence" value="ECO:0007669"/>
    <property type="project" value="InterPro"/>
</dbReference>
<dbReference type="InterPro" id="IPR001126">
    <property type="entry name" value="UmuC"/>
</dbReference>
<evidence type="ECO:0000256" key="2">
    <source>
        <dbReference type="ARBA" id="ARBA00010945"/>
    </source>
</evidence>
<dbReference type="InterPro" id="IPR050116">
    <property type="entry name" value="DNA_polymerase-Y"/>
</dbReference>
<dbReference type="PANTHER" id="PTHR11076">
    <property type="entry name" value="DNA REPAIR POLYMERASE UMUC / TRANSFERASE FAMILY MEMBER"/>
    <property type="match status" value="1"/>
</dbReference>